<proteinExistence type="predicted"/>
<keyword evidence="2" id="KW-1185">Reference proteome</keyword>
<keyword evidence="1" id="KW-0418">Kinase</keyword>
<sequence length="215" mass="23439">MTVIPPRAERDAPQTPLLVVIRGNSGSGKTTTAREVRRRAGRGTALLEQDYLRRVLLREHGGNRMQPVAPAFIASTARAALDAGYHVILEGILDGHGHGTILRRLIAEHPGRSAVFYFDVSFDETVRRHLSRAEPIPVTGDQMRQWYVPCDLLGIDGEHVFAESAGFDEAVTTILRISGLADATALTPCPTRCPRCAEKRSASANRGSADRHCPP</sequence>
<dbReference type="GO" id="GO:0016301">
    <property type="term" value="F:kinase activity"/>
    <property type="evidence" value="ECO:0007669"/>
    <property type="project" value="UniProtKB-KW"/>
</dbReference>
<dbReference type="RefSeq" id="WP_203149456.1">
    <property type="nucleotide sequence ID" value="NZ_JAEVHL010000080.1"/>
</dbReference>
<dbReference type="InterPro" id="IPR027417">
    <property type="entry name" value="P-loop_NTPase"/>
</dbReference>
<dbReference type="Gene3D" id="3.40.50.300">
    <property type="entry name" value="P-loop containing nucleotide triphosphate hydrolases"/>
    <property type="match status" value="1"/>
</dbReference>
<dbReference type="SUPFAM" id="SSF52540">
    <property type="entry name" value="P-loop containing nucleoside triphosphate hydrolases"/>
    <property type="match status" value="1"/>
</dbReference>
<organism evidence="1 2">
    <name type="scientific">Micromonospora tarensis</name>
    <dbReference type="NCBI Taxonomy" id="2806100"/>
    <lineage>
        <taxon>Bacteria</taxon>
        <taxon>Bacillati</taxon>
        <taxon>Actinomycetota</taxon>
        <taxon>Actinomycetes</taxon>
        <taxon>Micromonosporales</taxon>
        <taxon>Micromonosporaceae</taxon>
        <taxon>Micromonospora</taxon>
    </lineage>
</organism>
<comment type="caution">
    <text evidence="1">The sequence shown here is derived from an EMBL/GenBank/DDBJ whole genome shotgun (WGS) entry which is preliminary data.</text>
</comment>
<evidence type="ECO:0000313" key="2">
    <source>
        <dbReference type="Proteomes" id="UP000622245"/>
    </source>
</evidence>
<gene>
    <name evidence="1" type="ORF">JM949_17200</name>
</gene>
<dbReference type="Pfam" id="PF13671">
    <property type="entry name" value="AAA_33"/>
    <property type="match status" value="1"/>
</dbReference>
<reference evidence="1 2" key="1">
    <citation type="submission" date="2021-01" db="EMBL/GenBank/DDBJ databases">
        <title>Draft genome sequence of Micromonospora sp. strain STR1s_6.</title>
        <authorList>
            <person name="Karlyshev A."/>
            <person name="Jawad R."/>
        </authorList>
    </citation>
    <scope>NUCLEOTIDE SEQUENCE [LARGE SCALE GENOMIC DNA]</scope>
    <source>
        <strain evidence="1 2">STR1S-6</strain>
    </source>
</reference>
<keyword evidence="1" id="KW-0808">Transferase</keyword>
<evidence type="ECO:0000313" key="1">
    <source>
        <dbReference type="EMBL" id="MBM0277009.1"/>
    </source>
</evidence>
<protein>
    <submittedName>
        <fullName evidence="1">Kinase</fullName>
    </submittedName>
</protein>
<accession>A0ABS1YHV0</accession>
<dbReference type="Proteomes" id="UP000622245">
    <property type="component" value="Unassembled WGS sequence"/>
</dbReference>
<dbReference type="EMBL" id="JAEVHL010000080">
    <property type="protein sequence ID" value="MBM0277009.1"/>
    <property type="molecule type" value="Genomic_DNA"/>
</dbReference>
<name>A0ABS1YHV0_9ACTN</name>